<dbReference type="SUPFAM" id="SSF103486">
    <property type="entry name" value="V-type ATP synthase subunit C"/>
    <property type="match status" value="1"/>
</dbReference>
<evidence type="ECO:0000256" key="2">
    <source>
        <dbReference type="ARBA" id="ARBA00022448"/>
    </source>
</evidence>
<keyword evidence="3 6" id="KW-0375">Hydrogen ion transport</keyword>
<comment type="function">
    <text evidence="6">Produces ATP from ADP in the presence of a proton gradient across the membrane.</text>
</comment>
<dbReference type="InterPro" id="IPR050873">
    <property type="entry name" value="V-ATPase_V0D/AC39_subunit"/>
</dbReference>
<proteinExistence type="inferred from homology"/>
<dbReference type="Gene3D" id="1.10.132.50">
    <property type="entry name" value="ATP synthase (C/AC39) subunit, domain 3"/>
    <property type="match status" value="1"/>
</dbReference>
<dbReference type="OrthoDB" id="30360at2"/>
<dbReference type="HAMAP" id="MF_00314">
    <property type="entry name" value="ATP_synth_C_arch"/>
    <property type="match status" value="1"/>
</dbReference>
<keyword evidence="8" id="KW-1185">Reference proteome</keyword>
<evidence type="ECO:0000256" key="3">
    <source>
        <dbReference type="ARBA" id="ARBA00022781"/>
    </source>
</evidence>
<comment type="caution">
    <text evidence="7">The sequence shown here is derived from an EMBL/GenBank/DDBJ whole genome shotgun (WGS) entry which is preliminary data.</text>
</comment>
<keyword evidence="4 6" id="KW-0406">Ion transport</keyword>
<dbReference type="GO" id="GO:0005524">
    <property type="term" value="F:ATP binding"/>
    <property type="evidence" value="ECO:0007669"/>
    <property type="project" value="UniProtKB-UniRule"/>
</dbReference>
<evidence type="ECO:0000256" key="4">
    <source>
        <dbReference type="ARBA" id="ARBA00023065"/>
    </source>
</evidence>
<dbReference type="AlphaFoldDB" id="A0A399EQM5"/>
<evidence type="ECO:0000256" key="6">
    <source>
        <dbReference type="HAMAP-Rule" id="MF_00314"/>
    </source>
</evidence>
<dbReference type="InterPro" id="IPR002843">
    <property type="entry name" value="ATPase_V0-cplx_csu/dsu"/>
</dbReference>
<dbReference type="GO" id="GO:0046961">
    <property type="term" value="F:proton-transporting ATPase activity, rotational mechanism"/>
    <property type="evidence" value="ECO:0007669"/>
    <property type="project" value="InterPro"/>
</dbReference>
<sequence>MAAGYAYLNARVRSRRSQLVGEGFFQQALSASFPDFVRLLGETVYGPDLKGGSLEDVDRAVSSHLSRTVGDLPSLVSGELRTVVSLPLLRADLVNLKAILRGKAAGKDPEEIKATLVGGTLPDTLINSMLQASDAAGIAQILQLPGNPLAKALRNAVQGSPDLLALEVALDREFFAAALAKAKKLRERFLASYFALEVDATNLATAFKLQALGAPANLEAYFVPGGTHLSLTAFSRIAQGDFAAMDTLSATPLAPATGARTLGDLERILRKILRQKAHQGSLDSLGPGLTLDYVRSKEWEAARIRLLARRAYYNLPADAVEKEVMG</sequence>
<dbReference type="InterPro" id="IPR044911">
    <property type="entry name" value="V-type_ATPase_csu/dsu_dom_3"/>
</dbReference>
<dbReference type="GO" id="GO:0042777">
    <property type="term" value="P:proton motive force-driven plasma membrane ATP synthesis"/>
    <property type="evidence" value="ECO:0007669"/>
    <property type="project" value="UniProtKB-UniRule"/>
</dbReference>
<gene>
    <name evidence="6 7" type="primary">atpC</name>
    <name evidence="7" type="ORF">Mrose_01528</name>
</gene>
<name>A0A399EQM5_9DEIN</name>
<dbReference type="InterPro" id="IPR036079">
    <property type="entry name" value="ATPase_csu/dsu_sf"/>
</dbReference>
<keyword evidence="2 6" id="KW-0813">Transport</keyword>
<dbReference type="InterPro" id="IPR035067">
    <property type="entry name" value="V-type_ATPase_csu/dsu"/>
</dbReference>
<evidence type="ECO:0000313" key="7">
    <source>
        <dbReference type="EMBL" id="RIH86947.1"/>
    </source>
</evidence>
<keyword evidence="5 6" id="KW-0066">ATP synthesis</keyword>
<dbReference type="Gene3D" id="1.20.1690.10">
    <property type="entry name" value="V-type ATP synthase subunit C domain"/>
    <property type="match status" value="2"/>
</dbReference>
<evidence type="ECO:0000256" key="5">
    <source>
        <dbReference type="ARBA" id="ARBA00023310"/>
    </source>
</evidence>
<dbReference type="GO" id="GO:0046933">
    <property type="term" value="F:proton-transporting ATP synthase activity, rotational mechanism"/>
    <property type="evidence" value="ECO:0007669"/>
    <property type="project" value="UniProtKB-UniRule"/>
</dbReference>
<dbReference type="InterPro" id="IPR014272">
    <property type="entry name" value="ATPase_V0-cplx_csu"/>
</dbReference>
<reference evidence="7 8" key="1">
    <citation type="submission" date="2018-08" db="EMBL/GenBank/DDBJ databases">
        <title>Meiothermus roseus NBRC 110900 genome sequencing project.</title>
        <authorList>
            <person name="Da Costa M.S."/>
            <person name="Albuquerque L."/>
            <person name="Raposo P."/>
            <person name="Froufe H.J.C."/>
            <person name="Barroso C.S."/>
            <person name="Egas C."/>
        </authorList>
    </citation>
    <scope>NUCLEOTIDE SEQUENCE [LARGE SCALE GENOMIC DNA]</scope>
    <source>
        <strain evidence="7 8">NBRC 110900</strain>
    </source>
</reference>
<dbReference type="RefSeq" id="WP_119277075.1">
    <property type="nucleotide sequence ID" value="NZ_QWLA01000024.1"/>
</dbReference>
<dbReference type="Proteomes" id="UP000265341">
    <property type="component" value="Unassembled WGS sequence"/>
</dbReference>
<accession>A0A399EQM5</accession>
<dbReference type="PANTHER" id="PTHR38682:SF1">
    <property type="entry name" value="V-TYPE ATP SYNTHASE SUBUNIT C"/>
    <property type="match status" value="1"/>
</dbReference>
<evidence type="ECO:0000313" key="8">
    <source>
        <dbReference type="Proteomes" id="UP000265341"/>
    </source>
</evidence>
<dbReference type="EMBL" id="QWLA01000024">
    <property type="protein sequence ID" value="RIH86947.1"/>
    <property type="molecule type" value="Genomic_DNA"/>
</dbReference>
<protein>
    <recommendedName>
        <fullName evidence="6">V-type ATP synthase subunit C</fullName>
    </recommendedName>
    <alternativeName>
        <fullName evidence="6">V-ATPase subunit C</fullName>
    </alternativeName>
</protein>
<dbReference type="PANTHER" id="PTHR38682">
    <property type="entry name" value="V-TYPE ATP SYNTHASE SUBUNIT C"/>
    <property type="match status" value="1"/>
</dbReference>
<evidence type="ECO:0000256" key="1">
    <source>
        <dbReference type="ARBA" id="ARBA00006709"/>
    </source>
</evidence>
<dbReference type="Pfam" id="PF01992">
    <property type="entry name" value="vATP-synt_AC39"/>
    <property type="match status" value="1"/>
</dbReference>
<dbReference type="GO" id="GO:0033179">
    <property type="term" value="C:proton-transporting V-type ATPase, V0 domain"/>
    <property type="evidence" value="ECO:0007669"/>
    <property type="project" value="InterPro"/>
</dbReference>
<organism evidence="7 8">
    <name type="scientific">Calidithermus roseus</name>
    <dbReference type="NCBI Taxonomy" id="1644118"/>
    <lineage>
        <taxon>Bacteria</taxon>
        <taxon>Thermotogati</taxon>
        <taxon>Deinococcota</taxon>
        <taxon>Deinococci</taxon>
        <taxon>Thermales</taxon>
        <taxon>Thermaceae</taxon>
        <taxon>Calidithermus</taxon>
    </lineage>
</organism>
<comment type="similarity">
    <text evidence="1 6">Belongs to the V-ATPase V0D/AC39 subunit family.</text>
</comment>